<protein>
    <submittedName>
        <fullName evidence="7">Uncharacterized protein</fullName>
    </submittedName>
</protein>
<comment type="caution">
    <text evidence="7">The sequence shown here is derived from an EMBL/GenBank/DDBJ whole genome shotgun (WGS) entry which is preliminary data.</text>
</comment>
<evidence type="ECO:0000256" key="6">
    <source>
        <dbReference type="SAM" id="MobiDB-lite"/>
    </source>
</evidence>
<feature type="region of interest" description="Disordered" evidence="6">
    <location>
        <begin position="55"/>
        <end position="76"/>
    </location>
</feature>
<evidence type="ECO:0000256" key="5">
    <source>
        <dbReference type="ARBA" id="ARBA00023242"/>
    </source>
</evidence>
<evidence type="ECO:0000256" key="4">
    <source>
        <dbReference type="ARBA" id="ARBA00023163"/>
    </source>
</evidence>
<evidence type="ECO:0000256" key="2">
    <source>
        <dbReference type="ARBA" id="ARBA00022833"/>
    </source>
</evidence>
<evidence type="ECO:0000313" key="7">
    <source>
        <dbReference type="EMBL" id="KAK7755281.1"/>
    </source>
</evidence>
<dbReference type="EMBL" id="JAKJXP020000014">
    <property type="protein sequence ID" value="KAK7755281.1"/>
    <property type="molecule type" value="Genomic_DNA"/>
</dbReference>
<dbReference type="PANTHER" id="PTHR47660">
    <property type="entry name" value="TRANSCRIPTION FACTOR WITH C2H2 AND ZN(2)-CYS(6) DNA BINDING DOMAIN (EUROFUNG)-RELATED-RELATED"/>
    <property type="match status" value="1"/>
</dbReference>
<dbReference type="PANTHER" id="PTHR47660:SF2">
    <property type="entry name" value="TRANSCRIPTION FACTOR WITH C2H2 AND ZN(2)-CYS(6) DNA BINDING DOMAIN (EUROFUNG)"/>
    <property type="match status" value="1"/>
</dbReference>
<dbReference type="AlphaFoldDB" id="A0AAN9UXA8"/>
<dbReference type="Proteomes" id="UP001320420">
    <property type="component" value="Unassembled WGS sequence"/>
</dbReference>
<dbReference type="GO" id="GO:0046872">
    <property type="term" value="F:metal ion binding"/>
    <property type="evidence" value="ECO:0007669"/>
    <property type="project" value="UniProtKB-KW"/>
</dbReference>
<gene>
    <name evidence="7" type="ORF">SLS62_002786</name>
</gene>
<name>A0AAN9UXA8_9PEZI</name>
<organism evidence="7 8">
    <name type="scientific">Diatrype stigma</name>
    <dbReference type="NCBI Taxonomy" id="117547"/>
    <lineage>
        <taxon>Eukaryota</taxon>
        <taxon>Fungi</taxon>
        <taxon>Dikarya</taxon>
        <taxon>Ascomycota</taxon>
        <taxon>Pezizomycotina</taxon>
        <taxon>Sordariomycetes</taxon>
        <taxon>Xylariomycetidae</taxon>
        <taxon>Xylariales</taxon>
        <taxon>Diatrypaceae</taxon>
        <taxon>Diatrype</taxon>
    </lineage>
</organism>
<proteinExistence type="predicted"/>
<evidence type="ECO:0000256" key="3">
    <source>
        <dbReference type="ARBA" id="ARBA00023015"/>
    </source>
</evidence>
<keyword evidence="8" id="KW-1185">Reference proteome</keyword>
<evidence type="ECO:0000256" key="1">
    <source>
        <dbReference type="ARBA" id="ARBA00022723"/>
    </source>
</evidence>
<evidence type="ECO:0000313" key="8">
    <source>
        <dbReference type="Proteomes" id="UP001320420"/>
    </source>
</evidence>
<keyword evidence="1" id="KW-0479">Metal-binding</keyword>
<keyword evidence="2" id="KW-0862">Zinc</keyword>
<accession>A0AAN9UXA8</accession>
<keyword evidence="5" id="KW-0539">Nucleus</keyword>
<reference evidence="7 8" key="1">
    <citation type="submission" date="2024-02" db="EMBL/GenBank/DDBJ databases">
        <title>De novo assembly and annotation of 12 fungi associated with fruit tree decline syndrome in Ontario, Canada.</title>
        <authorList>
            <person name="Sulman M."/>
            <person name="Ellouze W."/>
            <person name="Ilyukhin E."/>
        </authorList>
    </citation>
    <scope>NUCLEOTIDE SEQUENCE [LARGE SCALE GENOMIC DNA]</scope>
    <source>
        <strain evidence="7 8">M11/M66-122</strain>
    </source>
</reference>
<keyword evidence="4" id="KW-0804">Transcription</keyword>
<sequence length="294" mass="32762">MNVARLPFSNFLRDVIYEPEQGQATQGQGIGVLDYCDNINYELNEFDFGMLGHWHTEGAGDRPPAAQSASPQTDHSAVDADQMGHTLAKIWLDSPWRWVPDKRDHRFVEAGNLPLPLRDIASQHFQESQQQVDRVVPGTLNLSNRDEILSTVLAMCQNSQMRARVASSFPSVEMVDILTHGFLAAHIGSVDSFIHMGTFTLNEQRPEWLATVTAAGSVMTPVPILRRFGFAIQEAVRQAIYLKFEDDNANVRDLGLVQALVLEQDIGIWSGNRRKMEISESHSLAPVNVCLVAL</sequence>
<keyword evidence="3" id="KW-0805">Transcription regulation</keyword>